<accession>A0A3M6V6V4</accession>
<evidence type="ECO:0000313" key="2">
    <source>
        <dbReference type="Proteomes" id="UP000282087"/>
    </source>
</evidence>
<organism evidence="1 2">
    <name type="scientific">Peronospora effusa</name>
    <dbReference type="NCBI Taxonomy" id="542832"/>
    <lineage>
        <taxon>Eukaryota</taxon>
        <taxon>Sar</taxon>
        <taxon>Stramenopiles</taxon>
        <taxon>Oomycota</taxon>
        <taxon>Peronosporomycetes</taxon>
        <taxon>Peronosporales</taxon>
        <taxon>Peronosporaceae</taxon>
        <taxon>Peronospora</taxon>
    </lineage>
</organism>
<comment type="caution">
    <text evidence="1">The sequence shown here is derived from an EMBL/GenBank/DDBJ whole genome shotgun (WGS) entry which is preliminary data.</text>
</comment>
<dbReference type="EMBL" id="QLLG01000699">
    <property type="protein sequence ID" value="RMX62345.1"/>
    <property type="molecule type" value="Genomic_DNA"/>
</dbReference>
<reference evidence="1 2" key="1">
    <citation type="submission" date="2018-06" db="EMBL/GenBank/DDBJ databases">
        <title>Comparative genomics of downy mildews reveals potential adaptations to biotrophy.</title>
        <authorList>
            <person name="Fletcher K."/>
            <person name="Klosterman S.J."/>
            <person name="Derevnina L."/>
            <person name="Martin F."/>
            <person name="Koike S."/>
            <person name="Reyes Chin-Wo S."/>
            <person name="Mou B."/>
            <person name="Michelmore R."/>
        </authorList>
    </citation>
    <scope>NUCLEOTIDE SEQUENCE [LARGE SCALE GENOMIC DNA]</scope>
    <source>
        <strain evidence="1 2">R14</strain>
    </source>
</reference>
<sequence>MMEDALLQQQEEQSQVKNEAILSLIDARGGILSSSYQQQIKAGSTRDESLSSVLDSYSDELNLDAVAASKR</sequence>
<protein>
    <submittedName>
        <fullName evidence="1">Uncharacterized protein</fullName>
    </submittedName>
</protein>
<keyword evidence="2" id="KW-1185">Reference proteome</keyword>
<dbReference type="Proteomes" id="UP000282087">
    <property type="component" value="Unassembled WGS sequence"/>
</dbReference>
<gene>
    <name evidence="1" type="ORF">DD238_007822</name>
</gene>
<name>A0A3M6V6V4_9STRA</name>
<evidence type="ECO:0000313" key="1">
    <source>
        <dbReference type="EMBL" id="RMX62345.1"/>
    </source>
</evidence>
<dbReference type="AlphaFoldDB" id="A0A3M6V6V4"/>
<proteinExistence type="predicted"/>